<dbReference type="GO" id="GO:0005886">
    <property type="term" value="C:plasma membrane"/>
    <property type="evidence" value="ECO:0007669"/>
    <property type="project" value="TreeGrafter"/>
</dbReference>
<dbReference type="GO" id="GO:0042941">
    <property type="term" value="P:D-alanine transmembrane transport"/>
    <property type="evidence" value="ECO:0007669"/>
    <property type="project" value="TreeGrafter"/>
</dbReference>
<sequence length="265" mass="29197">MSNKRPILSVENLTKVFGGVVAVDNVSFTVDEGEIFAVIGPNGAGKSTLFNMITGVLPSSSGNIYFQEKRLNRKKPYQIAQMGITRTFQNLEVFDNMSVIENVMTGAHITMKTNILTAGLRLPSVKKEEIKTMERAIEALEAVGISDLAYEMADRLPYGSQRLLEIARAAISNPKLILLDEPMAGLNSEESRQLVEVILKMREKGMTFLFVEHDMETVMSISDSIVVIDNGVKIGEGTPEEIYQNPQVVAAYLGDEEEEGVEAYA</sequence>
<dbReference type="InterPro" id="IPR027417">
    <property type="entry name" value="P-loop_NTPase"/>
</dbReference>
<keyword evidence="6" id="KW-1185">Reference proteome</keyword>
<dbReference type="InterPro" id="IPR051120">
    <property type="entry name" value="ABC_AA/LPS_Transport"/>
</dbReference>
<dbReference type="PANTHER" id="PTHR45772">
    <property type="entry name" value="CONSERVED COMPONENT OF ABC TRANSPORTER FOR NATURAL AMINO ACIDS-RELATED"/>
    <property type="match status" value="1"/>
</dbReference>
<dbReference type="InterPro" id="IPR003593">
    <property type="entry name" value="AAA+_ATPase"/>
</dbReference>
<keyword evidence="3 5" id="KW-0067">ATP-binding</keyword>
<dbReference type="SMART" id="SM00382">
    <property type="entry name" value="AAA"/>
    <property type="match status" value="1"/>
</dbReference>
<dbReference type="PROSITE" id="PS50893">
    <property type="entry name" value="ABC_TRANSPORTER_2"/>
    <property type="match status" value="1"/>
</dbReference>
<dbReference type="InterPro" id="IPR003439">
    <property type="entry name" value="ABC_transporter-like_ATP-bd"/>
</dbReference>
<organism evidence="5 6">
    <name type="scientific">Ureibacillus xyleni</name>
    <dbReference type="NCBI Taxonomy" id="614648"/>
    <lineage>
        <taxon>Bacteria</taxon>
        <taxon>Bacillati</taxon>
        <taxon>Bacillota</taxon>
        <taxon>Bacilli</taxon>
        <taxon>Bacillales</taxon>
        <taxon>Caryophanaceae</taxon>
        <taxon>Ureibacillus</taxon>
    </lineage>
</organism>
<dbReference type="FunFam" id="3.40.50.300:FF:000421">
    <property type="entry name" value="Branched-chain amino acid ABC transporter ATP-binding protein"/>
    <property type="match status" value="1"/>
</dbReference>
<dbReference type="InterPro" id="IPR032823">
    <property type="entry name" value="BCA_ABC_TP_C"/>
</dbReference>
<reference evidence="6" key="1">
    <citation type="submission" date="2017-08" db="EMBL/GenBank/DDBJ databases">
        <authorList>
            <person name="Varghese N."/>
            <person name="Submissions S."/>
        </authorList>
    </citation>
    <scope>NUCLEOTIDE SEQUENCE [LARGE SCALE GENOMIC DNA]</scope>
    <source>
        <strain evidence="6">JC22</strain>
    </source>
</reference>
<dbReference type="Gene3D" id="3.40.50.300">
    <property type="entry name" value="P-loop containing nucleotide triphosphate hydrolases"/>
    <property type="match status" value="1"/>
</dbReference>
<keyword evidence="1" id="KW-0813">Transport</keyword>
<evidence type="ECO:0000256" key="2">
    <source>
        <dbReference type="ARBA" id="ARBA00022741"/>
    </source>
</evidence>
<dbReference type="GO" id="GO:0015192">
    <property type="term" value="F:L-phenylalanine transmembrane transporter activity"/>
    <property type="evidence" value="ECO:0007669"/>
    <property type="project" value="TreeGrafter"/>
</dbReference>
<evidence type="ECO:0000313" key="5">
    <source>
        <dbReference type="EMBL" id="SOB98449.1"/>
    </source>
</evidence>
<dbReference type="GO" id="GO:0015808">
    <property type="term" value="P:L-alanine transport"/>
    <property type="evidence" value="ECO:0007669"/>
    <property type="project" value="TreeGrafter"/>
</dbReference>
<dbReference type="PANTHER" id="PTHR45772:SF7">
    <property type="entry name" value="AMINO ACID ABC TRANSPORTER ATP-BINDING PROTEIN"/>
    <property type="match status" value="1"/>
</dbReference>
<dbReference type="GO" id="GO:0005304">
    <property type="term" value="F:L-valine transmembrane transporter activity"/>
    <property type="evidence" value="ECO:0007669"/>
    <property type="project" value="TreeGrafter"/>
</dbReference>
<evidence type="ECO:0000256" key="3">
    <source>
        <dbReference type="ARBA" id="ARBA00022840"/>
    </source>
</evidence>
<dbReference type="OrthoDB" id="9805514at2"/>
<gene>
    <name evidence="5" type="ORF">SAMN05880501_10216</name>
</gene>
<dbReference type="AlphaFoldDB" id="A0A285RVL3"/>
<dbReference type="EMBL" id="OBMQ01000002">
    <property type="protein sequence ID" value="SOB98449.1"/>
    <property type="molecule type" value="Genomic_DNA"/>
</dbReference>
<dbReference type="Pfam" id="PF12399">
    <property type="entry name" value="BCA_ABC_TP_C"/>
    <property type="match status" value="1"/>
</dbReference>
<dbReference type="GO" id="GO:0015188">
    <property type="term" value="F:L-isoleucine transmembrane transporter activity"/>
    <property type="evidence" value="ECO:0007669"/>
    <property type="project" value="TreeGrafter"/>
</dbReference>
<evidence type="ECO:0000313" key="6">
    <source>
        <dbReference type="Proteomes" id="UP000219636"/>
    </source>
</evidence>
<name>A0A285RVL3_9BACL</name>
<dbReference type="GO" id="GO:1903805">
    <property type="term" value="P:L-valine import across plasma membrane"/>
    <property type="evidence" value="ECO:0007669"/>
    <property type="project" value="TreeGrafter"/>
</dbReference>
<feature type="domain" description="ABC transporter" evidence="4">
    <location>
        <begin position="8"/>
        <end position="255"/>
    </location>
</feature>
<accession>A0A285RVL3</accession>
<evidence type="ECO:0000259" key="4">
    <source>
        <dbReference type="PROSITE" id="PS50893"/>
    </source>
</evidence>
<dbReference type="Pfam" id="PF00005">
    <property type="entry name" value="ABC_tran"/>
    <property type="match status" value="1"/>
</dbReference>
<dbReference type="GO" id="GO:1903806">
    <property type="term" value="P:L-isoleucine import across plasma membrane"/>
    <property type="evidence" value="ECO:0007669"/>
    <property type="project" value="TreeGrafter"/>
</dbReference>
<dbReference type="CDD" id="cd03219">
    <property type="entry name" value="ABC_Mj1267_LivG_branched"/>
    <property type="match status" value="1"/>
</dbReference>
<dbReference type="SUPFAM" id="SSF52540">
    <property type="entry name" value="P-loop containing nucleoside triphosphate hydrolases"/>
    <property type="match status" value="1"/>
</dbReference>
<evidence type="ECO:0000256" key="1">
    <source>
        <dbReference type="ARBA" id="ARBA00022448"/>
    </source>
</evidence>
<proteinExistence type="predicted"/>
<dbReference type="GO" id="GO:0005524">
    <property type="term" value="F:ATP binding"/>
    <property type="evidence" value="ECO:0007669"/>
    <property type="project" value="UniProtKB-KW"/>
</dbReference>
<keyword evidence="2" id="KW-0547">Nucleotide-binding</keyword>
<dbReference type="RefSeq" id="WP_097072384.1">
    <property type="nucleotide sequence ID" value="NZ_OBMQ01000002.1"/>
</dbReference>
<dbReference type="GO" id="GO:0016887">
    <property type="term" value="F:ATP hydrolysis activity"/>
    <property type="evidence" value="ECO:0007669"/>
    <property type="project" value="InterPro"/>
</dbReference>
<protein>
    <submittedName>
        <fullName evidence="5">Amino acid/amide ABC transporter ATP-binding protein 1 (HAAT family)</fullName>
    </submittedName>
</protein>
<dbReference type="Proteomes" id="UP000219636">
    <property type="component" value="Unassembled WGS sequence"/>
</dbReference>